<evidence type="ECO:0000256" key="2">
    <source>
        <dbReference type="ARBA" id="ARBA00022670"/>
    </source>
</evidence>
<dbReference type="AlphaFoldDB" id="A0A086K3T9"/>
<gene>
    <name evidence="7" type="ORF">TGFOU_214470</name>
</gene>
<evidence type="ECO:0000313" key="7">
    <source>
        <dbReference type="EMBL" id="KFG39057.1"/>
    </source>
</evidence>
<dbReference type="EMBL" id="AEYH02002439">
    <property type="protein sequence ID" value="KFG39057.1"/>
    <property type="molecule type" value="Genomic_DNA"/>
</dbReference>
<dbReference type="SUPFAM" id="SSF54001">
    <property type="entry name" value="Cysteine proteinases"/>
    <property type="match status" value="1"/>
</dbReference>
<dbReference type="GO" id="GO:0016929">
    <property type="term" value="F:deSUMOylase activity"/>
    <property type="evidence" value="ECO:0007669"/>
    <property type="project" value="TreeGrafter"/>
</dbReference>
<comment type="caution">
    <text evidence="7">The sequence shown here is derived from an EMBL/GenBank/DDBJ whole genome shotgun (WGS) entry which is preliminary data.</text>
</comment>
<keyword evidence="3 7" id="KW-0378">Hydrolase</keyword>
<feature type="domain" description="Ubiquitin-like protease family profile" evidence="6">
    <location>
        <begin position="556"/>
        <end position="740"/>
    </location>
</feature>
<dbReference type="PANTHER" id="PTHR12606">
    <property type="entry name" value="SENTRIN/SUMO-SPECIFIC PROTEASE"/>
    <property type="match status" value="1"/>
</dbReference>
<dbReference type="GO" id="GO:0060255">
    <property type="term" value="P:regulation of macromolecule metabolic process"/>
    <property type="evidence" value="ECO:0007669"/>
    <property type="project" value="UniProtKB-ARBA"/>
</dbReference>
<dbReference type="FunFam" id="3.40.395.10:FF:000001">
    <property type="entry name" value="Sentrin-specific protease 1"/>
    <property type="match status" value="1"/>
</dbReference>
<evidence type="ECO:0000256" key="1">
    <source>
        <dbReference type="ARBA" id="ARBA00005234"/>
    </source>
</evidence>
<feature type="region of interest" description="Disordered" evidence="5">
    <location>
        <begin position="258"/>
        <end position="283"/>
    </location>
</feature>
<feature type="compositionally biased region" description="Basic and acidic residues" evidence="5">
    <location>
        <begin position="261"/>
        <end position="281"/>
    </location>
</feature>
<feature type="region of interest" description="Disordered" evidence="5">
    <location>
        <begin position="23"/>
        <end position="43"/>
    </location>
</feature>
<dbReference type="GO" id="GO:0080090">
    <property type="term" value="P:regulation of primary metabolic process"/>
    <property type="evidence" value="ECO:0007669"/>
    <property type="project" value="UniProtKB-ARBA"/>
</dbReference>
<dbReference type="PANTHER" id="PTHR12606:SF10">
    <property type="entry name" value="SENTRIN-SPECIFIC PROTEASE 5"/>
    <property type="match status" value="1"/>
</dbReference>
<keyword evidence="2 7" id="KW-0645">Protease</keyword>
<dbReference type="Pfam" id="PF02902">
    <property type="entry name" value="Peptidase_C48"/>
    <property type="match status" value="1"/>
</dbReference>
<evidence type="ECO:0000256" key="4">
    <source>
        <dbReference type="ARBA" id="ARBA00022807"/>
    </source>
</evidence>
<dbReference type="PROSITE" id="PS50600">
    <property type="entry name" value="ULP_PROTEASE"/>
    <property type="match status" value="1"/>
</dbReference>
<dbReference type="GO" id="GO:0005634">
    <property type="term" value="C:nucleus"/>
    <property type="evidence" value="ECO:0007669"/>
    <property type="project" value="TreeGrafter"/>
</dbReference>
<name>A0A086K3T9_TOXGO</name>
<proteinExistence type="inferred from homology"/>
<dbReference type="OrthoDB" id="198735at2759"/>
<dbReference type="GO" id="GO:0006508">
    <property type="term" value="P:proteolysis"/>
    <property type="evidence" value="ECO:0007669"/>
    <property type="project" value="UniProtKB-KW"/>
</dbReference>
<feature type="region of interest" description="Disordered" evidence="5">
    <location>
        <begin position="328"/>
        <end position="370"/>
    </location>
</feature>
<dbReference type="InterPro" id="IPR003653">
    <property type="entry name" value="Peptidase_C48_C"/>
</dbReference>
<feature type="compositionally biased region" description="Low complexity" evidence="5">
    <location>
        <begin position="26"/>
        <end position="37"/>
    </location>
</feature>
<dbReference type="GO" id="GO:0016926">
    <property type="term" value="P:protein desumoylation"/>
    <property type="evidence" value="ECO:0007669"/>
    <property type="project" value="TreeGrafter"/>
</dbReference>
<dbReference type="VEuPathDB" id="ToxoDB:TGFOU_214470"/>
<organism evidence="7 8">
    <name type="scientific">Toxoplasma gondii FOU</name>
    <dbReference type="NCBI Taxonomy" id="943167"/>
    <lineage>
        <taxon>Eukaryota</taxon>
        <taxon>Sar</taxon>
        <taxon>Alveolata</taxon>
        <taxon>Apicomplexa</taxon>
        <taxon>Conoidasida</taxon>
        <taxon>Coccidia</taxon>
        <taxon>Eucoccidiorida</taxon>
        <taxon>Eimeriorina</taxon>
        <taxon>Sarcocystidae</taxon>
        <taxon>Toxoplasma</taxon>
    </lineage>
</organism>
<protein>
    <submittedName>
        <fullName evidence="7">Ulp1 protease family, C-terminal catalytic domain-containing protein</fullName>
        <ecNumber evidence="7">3.4.22.68</ecNumber>
    </submittedName>
</protein>
<dbReference type="EC" id="3.4.22.68" evidence="7"/>
<dbReference type="Proteomes" id="UP000028838">
    <property type="component" value="Unassembled WGS sequence"/>
</dbReference>
<accession>A0A086K3T9</accession>
<feature type="compositionally biased region" description="Basic and acidic residues" evidence="5">
    <location>
        <begin position="330"/>
        <end position="369"/>
    </location>
</feature>
<evidence type="ECO:0000256" key="3">
    <source>
        <dbReference type="ARBA" id="ARBA00022801"/>
    </source>
</evidence>
<keyword evidence="4" id="KW-0788">Thiol protease</keyword>
<evidence type="ECO:0000313" key="8">
    <source>
        <dbReference type="Proteomes" id="UP000028838"/>
    </source>
</evidence>
<dbReference type="InterPro" id="IPR038765">
    <property type="entry name" value="Papain-like_cys_pep_sf"/>
</dbReference>
<comment type="similarity">
    <text evidence="1">Belongs to the peptidase C48 family.</text>
</comment>
<sequence length="771" mass="85310">MMYVDLPSKMERERQRCVLSFPRAPTPSLSASSESPQSHPPCCPPSSCAGRVLLSSFSPHSPLSSVSYFSLASRRSLSASTPARRFLSSVSSASLPLPASSSHSSAFASCLPLREDGGSLSSRRSPAFALSAAALPCASALSTPAEPRLCMASQRVQSGNSLSTLSFYKESAASPLPHGLPTGSGRETVAHVSSRGVQTPMAAGAGSASPAFLPEVDEDLRSADCTRRMDSRDGVASADRQRRRSLCFDTSVATFSSSSRQAEEDFFRDRGEAPHERHPTQDTELEFFDAQERETDSPDSPVGETASLFWEAERDGSGSKLVTCSQMRQDGLKSDHDQAGEEAERQHRGGRERGGERRGGAQCGERDGNTEQLLGRHAFVSLLREENKRPGHKDDYLPAAASPAADRSKVPCTGGSSTFSFFAAGLLSTDGFQATAKKEATRRETVQEIQARQATIVRAAHGPLELYRSYAASLQQKLDLLHERERSARRILETLPDRREQLLSKLKVPPPPPLPLVPVRWNRRSPMRCDEEALVAAEALLTCSDPSAVLIDKFNIGLTAGQLECLYGSNWLNDEVINFYMQMLQERNKKQRALGQNIWKTFFFNTFFYAKLTGGHSADVTYDFASVRRWTRRQNVDIFAVDLILIPLHVNRLHWTLGVVDMRKGKRKIYFFDSLGGTNKTWFATMRRYLQDEHADKRGKPLEDIEEWCIPDDFASEKYTPQQANGFDCGVFICQMAECITDGRSFDFSQKDIPHIRRKMALQIVGGELDP</sequence>
<dbReference type="Gene3D" id="3.40.395.10">
    <property type="entry name" value="Adenoviral Proteinase, Chain A"/>
    <property type="match status" value="1"/>
</dbReference>
<evidence type="ECO:0000256" key="5">
    <source>
        <dbReference type="SAM" id="MobiDB-lite"/>
    </source>
</evidence>
<evidence type="ECO:0000259" key="6">
    <source>
        <dbReference type="PROSITE" id="PS50600"/>
    </source>
</evidence>
<reference evidence="7 8" key="1">
    <citation type="submission" date="2014-07" db="EMBL/GenBank/DDBJ databases">
        <authorList>
            <person name="Sibley D."/>
            <person name="Venepally P."/>
            <person name="Karamycheva S."/>
            <person name="Hadjithomas M."/>
            <person name="Khan A."/>
            <person name="Brunk B."/>
            <person name="Roos D."/>
            <person name="Caler E."/>
            <person name="Lorenzi H."/>
        </authorList>
    </citation>
    <scope>NUCLEOTIDE SEQUENCE [LARGE SCALE GENOMIC DNA]</scope>
    <source>
        <strain evidence="7 8">FOU</strain>
    </source>
</reference>